<dbReference type="PROSITE" id="PS00737">
    <property type="entry name" value="THIOLASE_2"/>
    <property type="match status" value="1"/>
</dbReference>
<evidence type="ECO:0000256" key="8">
    <source>
        <dbReference type="SAM" id="MobiDB-lite"/>
    </source>
</evidence>
<dbReference type="Proteomes" id="UP000077412">
    <property type="component" value="Chromosome"/>
</dbReference>
<dbReference type="PANTHER" id="PTHR18919:SF107">
    <property type="entry name" value="ACETYL-COA ACETYLTRANSFERASE, CYTOSOLIC"/>
    <property type="match status" value="1"/>
</dbReference>
<dbReference type="InterPro" id="IPR020616">
    <property type="entry name" value="Thiolase_N"/>
</dbReference>
<dbReference type="GO" id="GO:0003985">
    <property type="term" value="F:acetyl-CoA C-acetyltransferase activity"/>
    <property type="evidence" value="ECO:0007669"/>
    <property type="project" value="UniProtKB-EC"/>
</dbReference>
<evidence type="ECO:0000256" key="6">
    <source>
        <dbReference type="PIRSR" id="PIRSR000429-1"/>
    </source>
</evidence>
<evidence type="ECO:0000256" key="7">
    <source>
        <dbReference type="RuleBase" id="RU003557"/>
    </source>
</evidence>
<evidence type="ECO:0000256" key="2">
    <source>
        <dbReference type="ARBA" id="ARBA00012705"/>
    </source>
</evidence>
<keyword evidence="4 7" id="KW-0012">Acyltransferase</keyword>
<dbReference type="RefSeq" id="WP_066290665.1">
    <property type="nucleotide sequence ID" value="NZ_CP016761.1"/>
</dbReference>
<keyword evidence="3 7" id="KW-0808">Transferase</keyword>
<dbReference type="Pfam" id="PF02803">
    <property type="entry name" value="Thiolase_C"/>
    <property type="match status" value="1"/>
</dbReference>
<evidence type="ECO:0000256" key="1">
    <source>
        <dbReference type="ARBA" id="ARBA00010982"/>
    </source>
</evidence>
<dbReference type="PROSITE" id="PS00098">
    <property type="entry name" value="THIOLASE_1"/>
    <property type="match status" value="1"/>
</dbReference>
<dbReference type="PANTHER" id="PTHR18919">
    <property type="entry name" value="ACETYL-COA C-ACYLTRANSFERASE"/>
    <property type="match status" value="1"/>
</dbReference>
<dbReference type="STRING" id="255247.ABE41_012245"/>
<feature type="region of interest" description="Disordered" evidence="8">
    <location>
        <begin position="211"/>
        <end position="231"/>
    </location>
</feature>
<dbReference type="InterPro" id="IPR002155">
    <property type="entry name" value="Thiolase"/>
</dbReference>
<evidence type="ECO:0000259" key="10">
    <source>
        <dbReference type="Pfam" id="PF02803"/>
    </source>
</evidence>
<dbReference type="InterPro" id="IPR020610">
    <property type="entry name" value="Thiolase_AS"/>
</dbReference>
<dbReference type="EMBL" id="CP016761">
    <property type="protein sequence ID" value="ANX12782.1"/>
    <property type="molecule type" value="Genomic_DNA"/>
</dbReference>
<dbReference type="PIRSF" id="PIRSF000429">
    <property type="entry name" value="Ac-CoA_Ac_transf"/>
    <property type="match status" value="1"/>
</dbReference>
<dbReference type="Gene3D" id="3.40.47.10">
    <property type="match status" value="2"/>
</dbReference>
<organism evidence="11 12">
    <name type="scientific">Fictibacillus arsenicus</name>
    <dbReference type="NCBI Taxonomy" id="255247"/>
    <lineage>
        <taxon>Bacteria</taxon>
        <taxon>Bacillati</taxon>
        <taxon>Bacillota</taxon>
        <taxon>Bacilli</taxon>
        <taxon>Bacillales</taxon>
        <taxon>Fictibacillaceae</taxon>
        <taxon>Fictibacillus</taxon>
    </lineage>
</organism>
<dbReference type="AlphaFoldDB" id="A0A1B1Z5R9"/>
<feature type="active site" description="Proton acceptor" evidence="6">
    <location>
        <position position="375"/>
    </location>
</feature>
<keyword evidence="12" id="KW-1185">Reference proteome</keyword>
<feature type="active site" description="Proton acceptor" evidence="6">
    <location>
        <position position="345"/>
    </location>
</feature>
<dbReference type="FunFam" id="3.40.47.10:FF:000010">
    <property type="entry name" value="Acetyl-CoA acetyltransferase (Thiolase)"/>
    <property type="match status" value="1"/>
</dbReference>
<dbReference type="InterPro" id="IPR020617">
    <property type="entry name" value="Thiolase_C"/>
</dbReference>
<dbReference type="InterPro" id="IPR020615">
    <property type="entry name" value="Thiolase_acyl_enz_int_AS"/>
</dbReference>
<dbReference type="PROSITE" id="PS00099">
    <property type="entry name" value="THIOLASE_3"/>
    <property type="match status" value="1"/>
</dbReference>
<evidence type="ECO:0000313" key="12">
    <source>
        <dbReference type="Proteomes" id="UP000077412"/>
    </source>
</evidence>
<dbReference type="CDD" id="cd00751">
    <property type="entry name" value="thiolase"/>
    <property type="match status" value="1"/>
</dbReference>
<name>A0A1B1Z5R9_9BACL</name>
<evidence type="ECO:0000256" key="3">
    <source>
        <dbReference type="ARBA" id="ARBA00022679"/>
    </source>
</evidence>
<dbReference type="InterPro" id="IPR020613">
    <property type="entry name" value="Thiolase_CS"/>
</dbReference>
<dbReference type="Pfam" id="PF00108">
    <property type="entry name" value="Thiolase_N"/>
    <property type="match status" value="1"/>
</dbReference>
<dbReference type="GO" id="GO:0006635">
    <property type="term" value="P:fatty acid beta-oxidation"/>
    <property type="evidence" value="ECO:0007669"/>
    <property type="project" value="TreeGrafter"/>
</dbReference>
<dbReference type="InterPro" id="IPR016039">
    <property type="entry name" value="Thiolase-like"/>
</dbReference>
<evidence type="ECO:0000256" key="4">
    <source>
        <dbReference type="ARBA" id="ARBA00023315"/>
    </source>
</evidence>
<proteinExistence type="inferred from homology"/>
<sequence>MSIYLIDGARTAFGSFGKSLTDISPTQLGETTAIEAMKRANITPSDVTDVVYGNVIHSSKNAAYVARHTALKAGVPSSVPAMLVNRLCGSGLQAVVSAMQNLRDHEGGIALCGGIENMSQSPHASFTHRFHNQKFGAISFEDMLLQTLSDEYIGCGMGITAENLAKQYNISREEQDEYASHSHQKAAAASESGRFKDEIVSVPLKNDEFFTEDEGIKPQTTSSKLGQLRPSFQKDGTVTAGNSSSINDGAVSLILAHEKDIKEKKLNPLAEIVSWAVTGVDPNVMGIGPVPAIRMALDRAELSIDDIGLFEINEAFSSQYLAVEKELKLDRGRTNVNGGAIALGHPVGASGARLLLTLAYEMKKRNETYGAASLCIGGGQGIAMILKLAK</sequence>
<accession>A0A1B1Z5R9</accession>
<evidence type="ECO:0000259" key="9">
    <source>
        <dbReference type="Pfam" id="PF00108"/>
    </source>
</evidence>
<comment type="similarity">
    <text evidence="1 7">Belongs to the thiolase-like superfamily. Thiolase family.</text>
</comment>
<dbReference type="NCBIfam" id="TIGR01930">
    <property type="entry name" value="AcCoA-C-Actrans"/>
    <property type="match status" value="1"/>
</dbReference>
<evidence type="ECO:0000256" key="5">
    <source>
        <dbReference type="ARBA" id="ARBA00030755"/>
    </source>
</evidence>
<dbReference type="SUPFAM" id="SSF53901">
    <property type="entry name" value="Thiolase-like"/>
    <property type="match status" value="2"/>
</dbReference>
<feature type="domain" description="Thiolase C-terminal" evidence="10">
    <location>
        <begin position="267"/>
        <end position="387"/>
    </location>
</feature>
<gene>
    <name evidence="11" type="ORF">ABE41_012245</name>
</gene>
<protein>
    <recommendedName>
        <fullName evidence="2">acetyl-CoA C-acetyltransferase</fullName>
        <ecNumber evidence="2">2.3.1.9</ecNumber>
    </recommendedName>
    <alternativeName>
        <fullName evidence="5">Acetoacetyl-CoA thiolase</fullName>
    </alternativeName>
</protein>
<feature type="active site" description="Acyl-thioester intermediate" evidence="6">
    <location>
        <position position="88"/>
    </location>
</feature>
<feature type="domain" description="Thiolase N-terminal" evidence="9">
    <location>
        <begin position="4"/>
        <end position="258"/>
    </location>
</feature>
<dbReference type="KEGG" id="far:ABE41_012245"/>
<reference evidence="11 12" key="1">
    <citation type="submission" date="2016-08" db="EMBL/GenBank/DDBJ databases">
        <title>Complete genome sequence of Fictibacillus arsenicus G25-54, a strain with toxicity to nematodes and a potential arsenic-resistance activity.</title>
        <authorList>
            <person name="Zheng Z."/>
        </authorList>
    </citation>
    <scope>NUCLEOTIDE SEQUENCE [LARGE SCALE GENOMIC DNA]</scope>
    <source>
        <strain evidence="11 12">G25-54</strain>
    </source>
</reference>
<evidence type="ECO:0000313" key="11">
    <source>
        <dbReference type="EMBL" id="ANX12782.1"/>
    </source>
</evidence>
<dbReference type="EC" id="2.3.1.9" evidence="2"/>
<dbReference type="OrthoDB" id="9764892at2"/>